<organism evidence="2 3">
    <name type="scientific">Panagrolaimus superbus</name>
    <dbReference type="NCBI Taxonomy" id="310955"/>
    <lineage>
        <taxon>Eukaryota</taxon>
        <taxon>Metazoa</taxon>
        <taxon>Ecdysozoa</taxon>
        <taxon>Nematoda</taxon>
        <taxon>Chromadorea</taxon>
        <taxon>Rhabditida</taxon>
        <taxon>Tylenchina</taxon>
        <taxon>Panagrolaimomorpha</taxon>
        <taxon>Panagrolaimoidea</taxon>
        <taxon>Panagrolaimidae</taxon>
        <taxon>Panagrolaimus</taxon>
    </lineage>
</organism>
<feature type="region of interest" description="Disordered" evidence="1">
    <location>
        <begin position="1"/>
        <end position="47"/>
    </location>
</feature>
<keyword evidence="2" id="KW-1185">Reference proteome</keyword>
<evidence type="ECO:0000256" key="1">
    <source>
        <dbReference type="SAM" id="MobiDB-lite"/>
    </source>
</evidence>
<evidence type="ECO:0000313" key="2">
    <source>
        <dbReference type="Proteomes" id="UP000887577"/>
    </source>
</evidence>
<evidence type="ECO:0000313" key="3">
    <source>
        <dbReference type="WBParaSite" id="PSU_v2.g9797.t1"/>
    </source>
</evidence>
<accession>A0A914ZBU5</accession>
<dbReference type="WBParaSite" id="PSU_v2.g9797.t1">
    <property type="protein sequence ID" value="PSU_v2.g9797.t1"/>
    <property type="gene ID" value="PSU_v2.g9797"/>
</dbReference>
<reference evidence="3" key="1">
    <citation type="submission" date="2022-11" db="UniProtKB">
        <authorList>
            <consortium name="WormBaseParasite"/>
        </authorList>
    </citation>
    <scope>IDENTIFICATION</scope>
</reference>
<protein>
    <submittedName>
        <fullName evidence="3">Uncharacterized protein</fullName>
    </submittedName>
</protein>
<sequence length="102" mass="10726">MTSTATATDEPRAASSAGPENVVIDDGQKEKSPVSGEPPAASSEDAPEHVGIVFKKVGCFKGYGIIHGHCFVVDVRSSSAVFNVPAILVQPGVTKEKKEFQR</sequence>
<dbReference type="AlphaFoldDB" id="A0A914ZBU5"/>
<proteinExistence type="predicted"/>
<name>A0A914ZBU5_9BILA</name>
<dbReference type="Proteomes" id="UP000887577">
    <property type="component" value="Unplaced"/>
</dbReference>